<feature type="transmembrane region" description="Helical" evidence="1">
    <location>
        <begin position="116"/>
        <end position="140"/>
    </location>
</feature>
<feature type="transmembrane region" description="Helical" evidence="1">
    <location>
        <begin position="170"/>
        <end position="191"/>
    </location>
</feature>
<comment type="caution">
    <text evidence="2">The sequence shown here is derived from an EMBL/GenBank/DDBJ whole genome shotgun (WGS) entry which is preliminary data.</text>
</comment>
<keyword evidence="1" id="KW-0472">Membrane</keyword>
<sequence>MRKFRLFTDYNKEEKWLNEMYKKGYELKNISFGYKFRSIEPEDSTVRIDYRIFNKKENFIDYCTLFEDSGWKHLAGSKNSGVQYFKKIHENSQEDIFSDDISKAARYKRLSDHSMMFALCFFALSISLISNGSINVNLILNPKLLYYTPGLWERTGEAFLGGLLFETPFALGRSVVFLIPLIAVFYVYLAIKARISYNKGKNLIKD</sequence>
<protein>
    <submittedName>
        <fullName evidence="2">DUF2812 domain-containing protein</fullName>
    </submittedName>
</protein>
<dbReference type="RefSeq" id="WP_040109354.1">
    <property type="nucleotide sequence ID" value="NZ_CP082943.1"/>
</dbReference>
<keyword evidence="1" id="KW-1133">Transmembrane helix</keyword>
<evidence type="ECO:0000313" key="2">
    <source>
        <dbReference type="EMBL" id="NFR62812.1"/>
    </source>
</evidence>
<evidence type="ECO:0000313" key="3">
    <source>
        <dbReference type="Proteomes" id="UP000486601"/>
    </source>
</evidence>
<name>A0A7X5SYK0_CLOSG</name>
<proteinExistence type="predicted"/>
<accession>A0A7X5SYK0</accession>
<reference evidence="2 3" key="1">
    <citation type="submission" date="2019-04" db="EMBL/GenBank/DDBJ databases">
        <title>Genome sequencing of Clostridium botulinum Groups I-IV and Clostridium butyricum.</title>
        <authorList>
            <person name="Brunt J."/>
            <person name="Van Vliet A.H.M."/>
            <person name="Stringer S.C."/>
            <person name="Carter A.T."/>
            <person name="Peck M.W."/>
        </authorList>
    </citation>
    <scope>NUCLEOTIDE SEQUENCE [LARGE SCALE GENOMIC DNA]</scope>
    <source>
        <strain evidence="2 3">IFR 18/108</strain>
    </source>
</reference>
<dbReference type="Proteomes" id="UP000486601">
    <property type="component" value="Unassembled WGS sequence"/>
</dbReference>
<dbReference type="Pfam" id="PF11193">
    <property type="entry name" value="DUF2812"/>
    <property type="match status" value="1"/>
</dbReference>
<dbReference type="AlphaFoldDB" id="A0A7X5SYK0"/>
<dbReference type="EMBL" id="SXCS01000009">
    <property type="protein sequence ID" value="NFR62812.1"/>
    <property type="molecule type" value="Genomic_DNA"/>
</dbReference>
<gene>
    <name evidence="2" type="ORF">FDF70_15300</name>
</gene>
<organism evidence="2 3">
    <name type="scientific">Clostridium sporogenes</name>
    <dbReference type="NCBI Taxonomy" id="1509"/>
    <lineage>
        <taxon>Bacteria</taxon>
        <taxon>Bacillati</taxon>
        <taxon>Bacillota</taxon>
        <taxon>Clostridia</taxon>
        <taxon>Eubacteriales</taxon>
        <taxon>Clostridiaceae</taxon>
        <taxon>Clostridium</taxon>
    </lineage>
</organism>
<keyword evidence="1" id="KW-0812">Transmembrane</keyword>
<evidence type="ECO:0000256" key="1">
    <source>
        <dbReference type="SAM" id="Phobius"/>
    </source>
</evidence>
<dbReference type="InterPro" id="IPR021359">
    <property type="entry name" value="DUF2812"/>
</dbReference>